<keyword evidence="3" id="KW-0804">Transcription</keyword>
<feature type="DNA-binding region" description="H-T-H motif" evidence="4">
    <location>
        <begin position="48"/>
        <end position="67"/>
    </location>
</feature>
<dbReference type="Proteomes" id="UP000298058">
    <property type="component" value="Unassembled WGS sequence"/>
</dbReference>
<dbReference type="EMBL" id="RQHW01000078">
    <property type="protein sequence ID" value="TGN17271.1"/>
    <property type="molecule type" value="Genomic_DNA"/>
</dbReference>
<keyword evidence="7" id="KW-1185">Reference proteome</keyword>
<keyword evidence="2 4" id="KW-0238">DNA-binding</keyword>
<dbReference type="SUPFAM" id="SSF48498">
    <property type="entry name" value="Tetracyclin repressor-like, C-terminal domain"/>
    <property type="match status" value="1"/>
</dbReference>
<dbReference type="SUPFAM" id="SSF46689">
    <property type="entry name" value="Homeodomain-like"/>
    <property type="match status" value="1"/>
</dbReference>
<comment type="caution">
    <text evidence="6">The sequence shown here is derived from an EMBL/GenBank/DDBJ whole genome shotgun (WGS) entry which is preliminary data.</text>
</comment>
<dbReference type="InterPro" id="IPR009057">
    <property type="entry name" value="Homeodomain-like_sf"/>
</dbReference>
<reference evidence="6" key="1">
    <citation type="journal article" date="2019" name="PLoS Negl. Trop. Dis.">
        <title>Revisiting the worldwide diversity of Leptospira species in the environment.</title>
        <authorList>
            <person name="Vincent A.T."/>
            <person name="Schiettekatte O."/>
            <person name="Bourhy P."/>
            <person name="Veyrier F.J."/>
            <person name="Picardeau M."/>
        </authorList>
    </citation>
    <scope>NUCLEOTIDE SEQUENCE [LARGE SCALE GENOMIC DNA]</scope>
    <source>
        <strain evidence="6">201300427</strain>
    </source>
</reference>
<dbReference type="GO" id="GO:0003677">
    <property type="term" value="F:DNA binding"/>
    <property type="evidence" value="ECO:0007669"/>
    <property type="project" value="UniProtKB-UniRule"/>
</dbReference>
<name>A0A4R9LXW3_9LEPT</name>
<dbReference type="OrthoDB" id="9809994at2"/>
<dbReference type="Pfam" id="PF00440">
    <property type="entry name" value="TetR_N"/>
    <property type="match status" value="1"/>
</dbReference>
<sequence length="215" mass="24243">MILLSRNSYSFFCDSMPRISETHREMRQKQILNAAWRCFFRSGVQATTMEDIIGEAGLSASAMYRYFKGKEDIIFSAISASLSELSVRLIPIFESMREKGPSEWITSVTTEIQNFSAKEEFNLLPIAIHGWSEAQRSESIRKLIAEFYLKIRLRLEILAEDWQKNGRISNVTSPANIAQTLMSLVLGFVAQTAITGDTTSLAHSEGISAFSVKRN</sequence>
<dbReference type="InterPro" id="IPR036271">
    <property type="entry name" value="Tet_transcr_reg_TetR-rel_C_sf"/>
</dbReference>
<dbReference type="PANTHER" id="PTHR47506">
    <property type="entry name" value="TRANSCRIPTIONAL REGULATORY PROTEIN"/>
    <property type="match status" value="1"/>
</dbReference>
<evidence type="ECO:0000313" key="7">
    <source>
        <dbReference type="Proteomes" id="UP000298058"/>
    </source>
</evidence>
<evidence type="ECO:0000256" key="3">
    <source>
        <dbReference type="ARBA" id="ARBA00023163"/>
    </source>
</evidence>
<dbReference type="Gene3D" id="1.10.10.60">
    <property type="entry name" value="Homeodomain-like"/>
    <property type="match status" value="1"/>
</dbReference>
<evidence type="ECO:0000256" key="2">
    <source>
        <dbReference type="ARBA" id="ARBA00023125"/>
    </source>
</evidence>
<accession>A0A4R9LXW3</accession>
<evidence type="ECO:0000256" key="4">
    <source>
        <dbReference type="PROSITE-ProRule" id="PRU00335"/>
    </source>
</evidence>
<feature type="domain" description="HTH tetR-type" evidence="5">
    <location>
        <begin position="25"/>
        <end position="85"/>
    </location>
</feature>
<dbReference type="PROSITE" id="PS50977">
    <property type="entry name" value="HTH_TETR_2"/>
    <property type="match status" value="1"/>
</dbReference>
<proteinExistence type="predicted"/>
<dbReference type="AlphaFoldDB" id="A0A4R9LXW3"/>
<gene>
    <name evidence="6" type="ORF">EHS15_17170</name>
</gene>
<dbReference type="InterPro" id="IPR001647">
    <property type="entry name" value="HTH_TetR"/>
</dbReference>
<protein>
    <submittedName>
        <fullName evidence="6">TetR/AcrR family transcriptional regulator</fullName>
    </submittedName>
</protein>
<keyword evidence="1" id="KW-0805">Transcription regulation</keyword>
<evidence type="ECO:0000256" key="1">
    <source>
        <dbReference type="ARBA" id="ARBA00023015"/>
    </source>
</evidence>
<organism evidence="6 7">
    <name type="scientific">Leptospira idonii</name>
    <dbReference type="NCBI Taxonomy" id="1193500"/>
    <lineage>
        <taxon>Bacteria</taxon>
        <taxon>Pseudomonadati</taxon>
        <taxon>Spirochaetota</taxon>
        <taxon>Spirochaetia</taxon>
        <taxon>Leptospirales</taxon>
        <taxon>Leptospiraceae</taxon>
        <taxon>Leptospira</taxon>
    </lineage>
</organism>
<evidence type="ECO:0000313" key="6">
    <source>
        <dbReference type="EMBL" id="TGN17271.1"/>
    </source>
</evidence>
<dbReference type="PRINTS" id="PR00455">
    <property type="entry name" value="HTHTETR"/>
</dbReference>
<dbReference type="PANTHER" id="PTHR47506:SF1">
    <property type="entry name" value="HTH-TYPE TRANSCRIPTIONAL REGULATOR YJDC"/>
    <property type="match status" value="1"/>
</dbReference>
<dbReference type="Gene3D" id="1.10.357.10">
    <property type="entry name" value="Tetracycline Repressor, domain 2"/>
    <property type="match status" value="1"/>
</dbReference>
<evidence type="ECO:0000259" key="5">
    <source>
        <dbReference type="PROSITE" id="PS50977"/>
    </source>
</evidence>